<dbReference type="NCBIfam" id="TIGR01209">
    <property type="entry name" value="RNA ligase"/>
    <property type="match status" value="1"/>
</dbReference>
<protein>
    <submittedName>
        <fullName evidence="3">DNA ligase</fullName>
    </submittedName>
</protein>
<organism evidence="3 4">
    <name type="scientific">Ignicoccus islandicus DSM 13165</name>
    <dbReference type="NCBI Taxonomy" id="940295"/>
    <lineage>
        <taxon>Archaea</taxon>
        <taxon>Thermoproteota</taxon>
        <taxon>Thermoprotei</taxon>
        <taxon>Desulfurococcales</taxon>
        <taxon>Desulfurococcaceae</taxon>
        <taxon>Ignicoccus</taxon>
    </lineage>
</organism>
<evidence type="ECO:0000259" key="1">
    <source>
        <dbReference type="Pfam" id="PF09414"/>
    </source>
</evidence>
<feature type="domain" description="RNA ligase Pab1020 C-terminal" evidence="2">
    <location>
        <begin position="231"/>
        <end position="350"/>
    </location>
</feature>
<dbReference type="InterPro" id="IPR001072">
    <property type="entry name" value="RNA_ligase_Pab1020"/>
</dbReference>
<dbReference type="Gene3D" id="3.30.70.3360">
    <property type="match status" value="1"/>
</dbReference>
<dbReference type="Proteomes" id="UP000060778">
    <property type="component" value="Chromosome"/>
</dbReference>
<dbReference type="AlphaFoldDB" id="A0A0U3FNX7"/>
<dbReference type="InterPro" id="IPR041596">
    <property type="entry name" value="Lig_Pab1020_C"/>
</dbReference>
<accession>A0A0U3FNX7</accession>
<dbReference type="STRING" id="940295.EYM_07350"/>
<evidence type="ECO:0000313" key="3">
    <source>
        <dbReference type="EMBL" id="ALU12031.1"/>
    </source>
</evidence>
<dbReference type="EMBL" id="CP006867">
    <property type="protein sequence ID" value="ALU12031.1"/>
    <property type="molecule type" value="Genomic_DNA"/>
</dbReference>
<dbReference type="Gene3D" id="3.30.470.30">
    <property type="entry name" value="DNA ligase/mRNA capping enzyme"/>
    <property type="match status" value="1"/>
</dbReference>
<reference evidence="3 4" key="1">
    <citation type="submission" date="2013-11" db="EMBL/GenBank/DDBJ databases">
        <title>Comparative genomics of Ignicoccus.</title>
        <authorList>
            <person name="Podar M."/>
        </authorList>
    </citation>
    <scope>NUCLEOTIDE SEQUENCE [LARGE SCALE GENOMIC DNA]</scope>
    <source>
        <strain evidence="3 4">DSM 13165</strain>
    </source>
</reference>
<gene>
    <name evidence="3" type="ORF">EYM_07350</name>
</gene>
<dbReference type="InterPro" id="IPR021122">
    <property type="entry name" value="RNA_ligase_dom_REL/Rnl2"/>
</dbReference>
<proteinExistence type="predicted"/>
<dbReference type="PRINTS" id="PR01048">
    <property type="entry name" value="Y414FAMILY"/>
</dbReference>
<dbReference type="SUPFAM" id="SSF56091">
    <property type="entry name" value="DNA ligase/mRNA capping enzyme, catalytic domain"/>
    <property type="match status" value="1"/>
</dbReference>
<evidence type="ECO:0000259" key="2">
    <source>
        <dbReference type="Pfam" id="PF18330"/>
    </source>
</evidence>
<dbReference type="Gene3D" id="1.20.58.2250">
    <property type="match status" value="1"/>
</dbReference>
<dbReference type="GO" id="GO:0016874">
    <property type="term" value="F:ligase activity"/>
    <property type="evidence" value="ECO:0007669"/>
    <property type="project" value="UniProtKB-KW"/>
</dbReference>
<dbReference type="Pfam" id="PF18330">
    <property type="entry name" value="Lig_C"/>
    <property type="match status" value="1"/>
</dbReference>
<dbReference type="OrthoDB" id="14524at2157"/>
<evidence type="ECO:0000313" key="4">
    <source>
        <dbReference type="Proteomes" id="UP000060778"/>
    </source>
</evidence>
<dbReference type="Pfam" id="PF09414">
    <property type="entry name" value="RNA_ligase"/>
    <property type="match status" value="1"/>
</dbReference>
<keyword evidence="3" id="KW-0436">Ligase</keyword>
<keyword evidence="4" id="KW-1185">Reference proteome</keyword>
<dbReference type="PATRIC" id="fig|940295.4.peg.1429"/>
<feature type="domain" description="RNA ligase" evidence="1">
    <location>
        <begin position="58"/>
        <end position="218"/>
    </location>
</feature>
<dbReference type="Gene3D" id="3.30.1490.70">
    <property type="match status" value="1"/>
</dbReference>
<dbReference type="KEGG" id="iis:EYM_07350"/>
<sequence length="357" mass="41447">MKYKHFVYLPLKRSGEVGKGGVIIYNKLDKESVILPGYPSIKRLVLLSKIRKHFPEGVSVEEKMNGYNVRAVKVGNDVVFVTRGGYLCPYTNSRLKLLYGDSIKEALSELPKGSFIAGEVVGTENPYVRVKYPEAPYFDYFIFDVFVKEDGKYKRMGTKDKYEFLERYSLKSVRLMGVFNAEEAPYKVKEIIDKFDEEGREGVVLKDPQYKRPPAKYTGSYTNIGDIELGMRYPFDEGRDYLFPRIVREMFKVFEEELDNESLKSRYEWLGKAILGPSVESIRKVANGEALYERFVLRFPERSDLEWYLEYTRELGINVKIEDEWIEDGLIVVRAKKFKDSTNVIRSMLETGQTPLD</sequence>
<name>A0A0U3FNX7_9CREN</name>